<keyword evidence="1" id="KW-0472">Membrane</keyword>
<dbReference type="Pfam" id="PF05050">
    <property type="entry name" value="Methyltransf_21"/>
    <property type="match status" value="1"/>
</dbReference>
<evidence type="ECO:0000313" key="3">
    <source>
        <dbReference type="EMBL" id="CAF1675393.1"/>
    </source>
</evidence>
<reference evidence="3" key="1">
    <citation type="submission" date="2021-02" db="EMBL/GenBank/DDBJ databases">
        <authorList>
            <person name="Nowell W R."/>
        </authorList>
    </citation>
    <scope>NUCLEOTIDE SEQUENCE</scope>
</reference>
<name>A0A816GKY8_9BILA</name>
<dbReference type="Proteomes" id="UP000663834">
    <property type="component" value="Unassembled WGS sequence"/>
</dbReference>
<proteinExistence type="predicted"/>
<evidence type="ECO:0000259" key="2">
    <source>
        <dbReference type="Pfam" id="PF05050"/>
    </source>
</evidence>
<dbReference type="PANTHER" id="PTHR34203:SF15">
    <property type="entry name" value="SLL1173 PROTEIN"/>
    <property type="match status" value="1"/>
</dbReference>
<dbReference type="Gene3D" id="3.40.50.150">
    <property type="entry name" value="Vaccinia Virus protein VP39"/>
    <property type="match status" value="1"/>
</dbReference>
<sequence>MRMFCFLDFFGQTQMNILTSAPKSCRIYPVILLSALLIIILLLSLKCSTVPLWLDIRNLNYFNSVEFQLSQLTPNCTQDKRQLQHYVFQHQLNQLGSWTACYSDQYLLQLYEADLNIPNDDDRILLFDIGANKGYVIATWLSLWMPELGINPPKLYDFLSTKLKLTDCGACSDCKEVGFINASITRRIKKVIEIYAFEPQPSTYQALRQVQQWTNLSSFHVFDLGFSNQTGVAMLSACGTGVEWCGLATNPTSENAKSFVKVNITTLDDFVRLHRIQRRIDVLKIDTEGFDPLVLQGASRLLQEQRIRLMIFEYHGVGMWSTTTLEKVVHNLDRQGYACYQLGRTGILRLTNCWAPIFERKMWSNVLCISRSERILIQSIEKLLV</sequence>
<protein>
    <recommendedName>
        <fullName evidence="2">Methyltransferase FkbM domain-containing protein</fullName>
    </recommendedName>
</protein>
<dbReference type="OrthoDB" id="530233at2759"/>
<feature type="domain" description="Methyltransferase FkbM" evidence="2">
    <location>
        <begin position="167"/>
        <end position="318"/>
    </location>
</feature>
<dbReference type="AlphaFoldDB" id="A0A816GKY8"/>
<dbReference type="EMBL" id="CAJNOW010019840">
    <property type="protein sequence ID" value="CAF1675393.1"/>
    <property type="molecule type" value="Genomic_DNA"/>
</dbReference>
<gene>
    <name evidence="3" type="ORF">KQP761_LOCUS35238</name>
</gene>
<feature type="transmembrane region" description="Helical" evidence="1">
    <location>
        <begin position="27"/>
        <end position="45"/>
    </location>
</feature>
<dbReference type="PANTHER" id="PTHR34203">
    <property type="entry name" value="METHYLTRANSFERASE, FKBM FAMILY PROTEIN"/>
    <property type="match status" value="1"/>
</dbReference>
<dbReference type="InterPro" id="IPR006342">
    <property type="entry name" value="FkbM_mtfrase"/>
</dbReference>
<keyword evidence="1" id="KW-0812">Transmembrane</keyword>
<evidence type="ECO:0000313" key="4">
    <source>
        <dbReference type="Proteomes" id="UP000663834"/>
    </source>
</evidence>
<dbReference type="InterPro" id="IPR029063">
    <property type="entry name" value="SAM-dependent_MTases_sf"/>
</dbReference>
<comment type="caution">
    <text evidence="3">The sequence shown here is derived from an EMBL/GenBank/DDBJ whole genome shotgun (WGS) entry which is preliminary data.</text>
</comment>
<evidence type="ECO:0000256" key="1">
    <source>
        <dbReference type="SAM" id="Phobius"/>
    </source>
</evidence>
<dbReference type="SUPFAM" id="SSF53335">
    <property type="entry name" value="S-adenosyl-L-methionine-dependent methyltransferases"/>
    <property type="match status" value="1"/>
</dbReference>
<organism evidence="3 4">
    <name type="scientific">Rotaria magnacalcarata</name>
    <dbReference type="NCBI Taxonomy" id="392030"/>
    <lineage>
        <taxon>Eukaryota</taxon>
        <taxon>Metazoa</taxon>
        <taxon>Spiralia</taxon>
        <taxon>Gnathifera</taxon>
        <taxon>Rotifera</taxon>
        <taxon>Eurotatoria</taxon>
        <taxon>Bdelloidea</taxon>
        <taxon>Philodinida</taxon>
        <taxon>Philodinidae</taxon>
        <taxon>Rotaria</taxon>
    </lineage>
</organism>
<keyword evidence="1" id="KW-1133">Transmembrane helix</keyword>
<dbReference type="NCBIfam" id="TIGR01444">
    <property type="entry name" value="fkbM_fam"/>
    <property type="match status" value="1"/>
</dbReference>
<dbReference type="InterPro" id="IPR052514">
    <property type="entry name" value="SAM-dependent_MTase"/>
</dbReference>
<accession>A0A816GKY8</accession>